<gene>
    <name evidence="1" type="ORF">RMCFA_3605</name>
</gene>
<comment type="caution">
    <text evidence="1">The sequence shown here is derived from an EMBL/GenBank/DDBJ whole genome shotgun (WGS) entry which is preliminary data.</text>
</comment>
<name>A0A100WRZ2_MYCFO</name>
<organism evidence="1 2">
    <name type="scientific">Mycolicibacterium fortuitum subsp. acetamidolyticum</name>
    <dbReference type="NCBI Taxonomy" id="144550"/>
    <lineage>
        <taxon>Bacteria</taxon>
        <taxon>Bacillati</taxon>
        <taxon>Actinomycetota</taxon>
        <taxon>Actinomycetes</taxon>
        <taxon>Mycobacteriales</taxon>
        <taxon>Mycobacteriaceae</taxon>
        <taxon>Mycolicibacterium</taxon>
    </lineage>
</organism>
<reference evidence="1 2" key="1">
    <citation type="journal article" date="2016" name="Genome Announc.">
        <title>Draft Genome Sequences of Five Rapidly Growing Mycobacterium Species, M. thermoresistibile, M. fortuitum subsp. acetamidolyticum, M. canariasense, M. brisbanense, and M. novocastrense.</title>
        <authorList>
            <person name="Katahira K."/>
            <person name="Ogura Y."/>
            <person name="Gotoh Y."/>
            <person name="Hayashi T."/>
        </authorList>
    </citation>
    <scope>NUCLEOTIDE SEQUENCE [LARGE SCALE GENOMIC DNA]</scope>
    <source>
        <strain evidence="1 2">JCM6368</strain>
    </source>
</reference>
<dbReference type="AlphaFoldDB" id="A0A100WRZ2"/>
<reference evidence="2" key="2">
    <citation type="submission" date="2016-02" db="EMBL/GenBank/DDBJ databases">
        <title>Draft genome sequence of five rapidly growing Mycobacterium species.</title>
        <authorList>
            <person name="Katahira K."/>
            <person name="Gotou Y."/>
            <person name="Iida K."/>
            <person name="Ogura Y."/>
            <person name="Hayashi T."/>
        </authorList>
    </citation>
    <scope>NUCLEOTIDE SEQUENCE [LARGE SCALE GENOMIC DNA]</scope>
    <source>
        <strain evidence="2">JCM6368</strain>
    </source>
</reference>
<evidence type="ECO:0000313" key="2">
    <source>
        <dbReference type="Proteomes" id="UP000069705"/>
    </source>
</evidence>
<protein>
    <submittedName>
        <fullName evidence="1">Uncharacterized protein</fullName>
    </submittedName>
</protein>
<accession>A0A100WRZ2</accession>
<proteinExistence type="predicted"/>
<sequence>MANTPANPAERLKFYWTHGEGALKIRWGTPGDFNRCVRQLREHVRDPEGLCNTYHQAAVGAPPGKGH</sequence>
<dbReference type="RefSeq" id="WP_061264174.1">
    <property type="nucleotide sequence ID" value="NZ_BCSZ01000033.1"/>
</dbReference>
<dbReference type="EMBL" id="BCSZ01000033">
    <property type="protein sequence ID" value="GAT03493.1"/>
    <property type="molecule type" value="Genomic_DNA"/>
</dbReference>
<evidence type="ECO:0000313" key="1">
    <source>
        <dbReference type="EMBL" id="GAT03493.1"/>
    </source>
</evidence>
<dbReference type="Proteomes" id="UP000069705">
    <property type="component" value="Unassembled WGS sequence"/>
</dbReference>